<proteinExistence type="predicted"/>
<gene>
    <name evidence="1" type="ordered locus">AciPR4_0024</name>
</gene>
<dbReference type="RefSeq" id="WP_013566599.1">
    <property type="nucleotide sequence ID" value="NC_014963.1"/>
</dbReference>
<keyword evidence="2" id="KW-1185">Reference proteome</keyword>
<dbReference type="AlphaFoldDB" id="E8UY56"/>
<accession>E8UY56</accession>
<protein>
    <recommendedName>
        <fullName evidence="3">Phosphoglycerate mutase</fullName>
    </recommendedName>
</protein>
<organism evidence="1 2">
    <name type="scientific">Terriglobus saanensis (strain ATCC BAA-1853 / DSM 23119 / SP1PR4)</name>
    <dbReference type="NCBI Taxonomy" id="401053"/>
    <lineage>
        <taxon>Bacteria</taxon>
        <taxon>Pseudomonadati</taxon>
        <taxon>Acidobacteriota</taxon>
        <taxon>Terriglobia</taxon>
        <taxon>Terriglobales</taxon>
        <taxon>Acidobacteriaceae</taxon>
        <taxon>Terriglobus</taxon>
    </lineage>
</organism>
<name>E8UY56_TERSS</name>
<dbReference type="OrthoDB" id="8448116at2"/>
<evidence type="ECO:0000313" key="2">
    <source>
        <dbReference type="Proteomes" id="UP000006844"/>
    </source>
</evidence>
<dbReference type="HOGENOM" id="CLU_085795_0_0_0"/>
<dbReference type="EMBL" id="CP002467">
    <property type="protein sequence ID" value="ADV80866.1"/>
    <property type="molecule type" value="Genomic_DNA"/>
</dbReference>
<sequence>MPTLTPPGKIMIIRHAEKPPKHGGEPLDVQQNGEPGNGKSLIVPGWQRAGALNAFFAPYQSAPSNAEIATPNCIYAASPTNESQRPSETVTPLAAWLNYTEGGPQFNISYTIGGGESDLVKSVLGLGGVVLICWEHDNIMPNIMKAIDKKFPISNYASIPNPFPNVFYLVWVLDLNDEGTGYTWTPVNQNLMAGDVSS</sequence>
<reference evidence="1 2" key="1">
    <citation type="journal article" date="2012" name="Stand. Genomic Sci.">
        <title>Complete genome sequence of Terriglobus saanensis type strain SP1PR4(T), an Acidobacteria from tundra soil.</title>
        <authorList>
            <person name="Rawat S.R."/>
            <person name="Mannisto M.K."/>
            <person name="Starovoytov V."/>
            <person name="Goodwin L."/>
            <person name="Nolan M."/>
            <person name="Hauser L."/>
            <person name="Land M."/>
            <person name="Davenport K.W."/>
            <person name="Woyke T."/>
            <person name="Haggblom M.M."/>
        </authorList>
    </citation>
    <scope>NUCLEOTIDE SEQUENCE</scope>
    <source>
        <strain evidence="2">ATCC BAA-1853 / DSM 23119 / SP1PR4</strain>
    </source>
</reference>
<dbReference type="Proteomes" id="UP000006844">
    <property type="component" value="Chromosome"/>
</dbReference>
<evidence type="ECO:0000313" key="1">
    <source>
        <dbReference type="EMBL" id="ADV80866.1"/>
    </source>
</evidence>
<dbReference type="KEGG" id="tsa:AciPR4_0024"/>
<evidence type="ECO:0008006" key="3">
    <source>
        <dbReference type="Google" id="ProtNLM"/>
    </source>
</evidence>
<dbReference type="eggNOG" id="COG0406">
    <property type="taxonomic scope" value="Bacteria"/>
</dbReference>